<dbReference type="AlphaFoldDB" id="A0AAV4WV93"/>
<organism evidence="1 2">
    <name type="scientific">Caerostris extrusa</name>
    <name type="common">Bark spider</name>
    <name type="synonym">Caerostris bankana</name>
    <dbReference type="NCBI Taxonomy" id="172846"/>
    <lineage>
        <taxon>Eukaryota</taxon>
        <taxon>Metazoa</taxon>
        <taxon>Ecdysozoa</taxon>
        <taxon>Arthropoda</taxon>
        <taxon>Chelicerata</taxon>
        <taxon>Arachnida</taxon>
        <taxon>Araneae</taxon>
        <taxon>Araneomorphae</taxon>
        <taxon>Entelegynae</taxon>
        <taxon>Araneoidea</taxon>
        <taxon>Araneidae</taxon>
        <taxon>Caerostris</taxon>
    </lineage>
</organism>
<reference evidence="1 2" key="1">
    <citation type="submission" date="2021-06" db="EMBL/GenBank/DDBJ databases">
        <title>Caerostris extrusa draft genome.</title>
        <authorList>
            <person name="Kono N."/>
            <person name="Arakawa K."/>
        </authorList>
    </citation>
    <scope>NUCLEOTIDE SEQUENCE [LARGE SCALE GENOMIC DNA]</scope>
</reference>
<name>A0AAV4WV93_CAEEX</name>
<dbReference type="EMBL" id="BPLR01016850">
    <property type="protein sequence ID" value="GIY86841.1"/>
    <property type="molecule type" value="Genomic_DNA"/>
</dbReference>
<evidence type="ECO:0000313" key="1">
    <source>
        <dbReference type="EMBL" id="GIY86841.1"/>
    </source>
</evidence>
<sequence length="70" mass="7704">MHQVTQDALSSYLALCNIIRTPRQGGPPFLPALNLLDPNETIKKVADLSLNTISEAETPTLYPLAWVNID</sequence>
<protein>
    <submittedName>
        <fullName evidence="1">Uncharacterized protein</fullName>
    </submittedName>
</protein>
<accession>A0AAV4WV93</accession>
<keyword evidence="2" id="KW-1185">Reference proteome</keyword>
<evidence type="ECO:0000313" key="2">
    <source>
        <dbReference type="Proteomes" id="UP001054945"/>
    </source>
</evidence>
<comment type="caution">
    <text evidence="1">The sequence shown here is derived from an EMBL/GenBank/DDBJ whole genome shotgun (WGS) entry which is preliminary data.</text>
</comment>
<gene>
    <name evidence="1" type="ORF">CEXT_334461</name>
</gene>
<proteinExistence type="predicted"/>
<dbReference type="Proteomes" id="UP001054945">
    <property type="component" value="Unassembled WGS sequence"/>
</dbReference>